<evidence type="ECO:0000313" key="4">
    <source>
        <dbReference type="EMBL" id="NVP31335.1"/>
    </source>
</evidence>
<keyword evidence="2" id="KW-0472">Membrane</keyword>
<dbReference type="RefSeq" id="WP_082794992.1">
    <property type="nucleotide sequence ID" value="NZ_DASCOA010000067.1"/>
</dbReference>
<dbReference type="EMBL" id="JABEOV010000006">
    <property type="protein sequence ID" value="NNG52591.1"/>
    <property type="molecule type" value="Genomic_DNA"/>
</dbReference>
<proteinExistence type="predicted"/>
<reference evidence="5 6" key="1">
    <citation type="submission" date="2020-05" db="EMBL/GenBank/DDBJ databases">
        <title>Draft Genome Sequences of Sphingomonas sp. Isolated from the International Space Station.</title>
        <authorList>
            <person name="Bijlani S."/>
            <person name="Singh N.K."/>
            <person name="Mason C.E."/>
            <person name="Wang C.C."/>
            <person name="Venkateswaran K."/>
        </authorList>
    </citation>
    <scope>NUCLEOTIDE SEQUENCE [LARGE SCALE GENOMIC DNA]</scope>
    <source>
        <strain evidence="3 6">IIF7SW-B5</strain>
        <strain evidence="4">ISS-IIF7SWP</strain>
    </source>
</reference>
<evidence type="ECO:0000313" key="5">
    <source>
        <dbReference type="Proteomes" id="UP000531581"/>
    </source>
</evidence>
<dbReference type="Proteomes" id="UP000531581">
    <property type="component" value="Unassembled WGS sequence"/>
</dbReference>
<evidence type="ECO:0000313" key="6">
    <source>
        <dbReference type="Proteomes" id="UP000557656"/>
    </source>
</evidence>
<evidence type="ECO:0000256" key="1">
    <source>
        <dbReference type="SAM" id="MobiDB-lite"/>
    </source>
</evidence>
<dbReference type="Proteomes" id="UP000557656">
    <property type="component" value="Unassembled WGS sequence"/>
</dbReference>
<feature type="transmembrane region" description="Helical" evidence="2">
    <location>
        <begin position="35"/>
        <end position="64"/>
    </location>
</feature>
<sequence length="152" mass="15663">MIHSTTVEQGPERVAPESVENSGHRPGASAERLDGLAIGASALCLIHCLALPVVIAFLPALAAWADGGELFHIVMLAIAVPLSTWTLIAGWRRHGAIAPLVIGSLGLTLLVAGLGFEGLTLGTVLTVAGGVTLAMAHVGNLRATRLFYLTSL</sequence>
<keyword evidence="2" id="KW-1133">Transmembrane helix</keyword>
<feature type="transmembrane region" description="Helical" evidence="2">
    <location>
        <begin position="122"/>
        <end position="141"/>
    </location>
</feature>
<protein>
    <submittedName>
        <fullName evidence="4">MerC domain-containing protein</fullName>
    </submittedName>
</protein>
<name>A0A7Y7URH1_9SPHN</name>
<dbReference type="GO" id="GO:0015097">
    <property type="term" value="F:mercury ion transmembrane transporter activity"/>
    <property type="evidence" value="ECO:0007669"/>
    <property type="project" value="InterPro"/>
</dbReference>
<evidence type="ECO:0000256" key="2">
    <source>
        <dbReference type="SAM" id="Phobius"/>
    </source>
</evidence>
<dbReference type="GeneID" id="78486067"/>
<dbReference type="GO" id="GO:0016020">
    <property type="term" value="C:membrane"/>
    <property type="evidence" value="ECO:0007669"/>
    <property type="project" value="InterPro"/>
</dbReference>
<dbReference type="AlphaFoldDB" id="A0A7Y7URH1"/>
<comment type="caution">
    <text evidence="4">The sequence shown here is derived from an EMBL/GenBank/DDBJ whole genome shotgun (WGS) entry which is preliminary data.</text>
</comment>
<dbReference type="InterPro" id="IPR004891">
    <property type="entry name" value="Mercury-R_MerC"/>
</dbReference>
<feature type="region of interest" description="Disordered" evidence="1">
    <location>
        <begin position="1"/>
        <end position="27"/>
    </location>
</feature>
<evidence type="ECO:0000313" key="3">
    <source>
        <dbReference type="EMBL" id="NNG52591.1"/>
    </source>
</evidence>
<dbReference type="EMBL" id="JABYQV010000006">
    <property type="protein sequence ID" value="NVP31335.1"/>
    <property type="molecule type" value="Genomic_DNA"/>
</dbReference>
<dbReference type="Pfam" id="PF03203">
    <property type="entry name" value="MerC"/>
    <property type="match status" value="1"/>
</dbReference>
<keyword evidence="2" id="KW-0812">Transmembrane</keyword>
<organism evidence="4 5">
    <name type="scientific">Sphingomonas sanguinis</name>
    <dbReference type="NCBI Taxonomy" id="33051"/>
    <lineage>
        <taxon>Bacteria</taxon>
        <taxon>Pseudomonadati</taxon>
        <taxon>Pseudomonadota</taxon>
        <taxon>Alphaproteobacteria</taxon>
        <taxon>Sphingomonadales</taxon>
        <taxon>Sphingomonadaceae</taxon>
        <taxon>Sphingomonas</taxon>
    </lineage>
</organism>
<keyword evidence="6" id="KW-1185">Reference proteome</keyword>
<feature type="transmembrane region" description="Helical" evidence="2">
    <location>
        <begin position="96"/>
        <end position="116"/>
    </location>
</feature>
<feature type="transmembrane region" description="Helical" evidence="2">
    <location>
        <begin position="70"/>
        <end position="89"/>
    </location>
</feature>
<gene>
    <name evidence="3" type="ORF">HKX05_04435</name>
    <name evidence="4" type="ORF">HLV41_09800</name>
</gene>
<accession>A0A7Y7URH1</accession>